<keyword evidence="2" id="KW-1185">Reference proteome</keyword>
<gene>
    <name evidence="1" type="ORF">SAMN04489812_3737</name>
</gene>
<dbReference type="EMBL" id="LT629772">
    <property type="protein sequence ID" value="SDS98690.1"/>
    <property type="molecule type" value="Genomic_DNA"/>
</dbReference>
<proteinExistence type="predicted"/>
<dbReference type="Proteomes" id="UP000199103">
    <property type="component" value="Chromosome I"/>
</dbReference>
<organism evidence="1 2">
    <name type="scientific">Microlunatus soli</name>
    <dbReference type="NCBI Taxonomy" id="630515"/>
    <lineage>
        <taxon>Bacteria</taxon>
        <taxon>Bacillati</taxon>
        <taxon>Actinomycetota</taxon>
        <taxon>Actinomycetes</taxon>
        <taxon>Propionibacteriales</taxon>
        <taxon>Propionibacteriaceae</taxon>
        <taxon>Microlunatus</taxon>
    </lineage>
</organism>
<reference evidence="1 2" key="1">
    <citation type="submission" date="2016-10" db="EMBL/GenBank/DDBJ databases">
        <authorList>
            <person name="de Groot N.N."/>
        </authorList>
    </citation>
    <scope>NUCLEOTIDE SEQUENCE [LARGE SCALE GENOMIC DNA]</scope>
    <source>
        <strain evidence="1 2">DSM 21800</strain>
    </source>
</reference>
<dbReference type="AlphaFoldDB" id="A0A1H1WPV9"/>
<protein>
    <submittedName>
        <fullName evidence="1">Uncharacterized protein</fullName>
    </submittedName>
</protein>
<evidence type="ECO:0000313" key="2">
    <source>
        <dbReference type="Proteomes" id="UP000199103"/>
    </source>
</evidence>
<accession>A0A1H1WPV9</accession>
<dbReference type="STRING" id="630515.SAMN04489812_3737"/>
<sequence>MIDDGVPFRGRTVESVRLFGLAVRMVWRVGPLLLALADRRIPI</sequence>
<name>A0A1H1WPV9_9ACTN</name>
<evidence type="ECO:0000313" key="1">
    <source>
        <dbReference type="EMBL" id="SDS98690.1"/>
    </source>
</evidence>